<dbReference type="AlphaFoldDB" id="A0A081CAB4"/>
<name>A0A081CAB4_VECG1</name>
<evidence type="ECO:0000313" key="1">
    <source>
        <dbReference type="EMBL" id="GAK61519.1"/>
    </source>
</evidence>
<reference evidence="1" key="1">
    <citation type="journal article" date="2015" name="PeerJ">
        <title>First genomic representation of candidate bacterial phylum KSB3 points to enhanced environmental sensing as a trigger of wastewater bulking.</title>
        <authorList>
            <person name="Sekiguchi Y."/>
            <person name="Ohashi A."/>
            <person name="Parks D.H."/>
            <person name="Yamauchi T."/>
            <person name="Tyson G.W."/>
            <person name="Hugenholtz P."/>
        </authorList>
    </citation>
    <scope>NUCLEOTIDE SEQUENCE [LARGE SCALE GENOMIC DNA]</scope>
</reference>
<dbReference type="Proteomes" id="UP000030661">
    <property type="component" value="Unassembled WGS sequence"/>
</dbReference>
<evidence type="ECO:0000313" key="2">
    <source>
        <dbReference type="Proteomes" id="UP000030661"/>
    </source>
</evidence>
<organism evidence="1">
    <name type="scientific">Vecturithrix granuli</name>
    <dbReference type="NCBI Taxonomy" id="1499967"/>
    <lineage>
        <taxon>Bacteria</taxon>
        <taxon>Candidatus Moduliflexota</taxon>
        <taxon>Candidatus Vecturitrichia</taxon>
        <taxon>Candidatus Vecturitrichales</taxon>
        <taxon>Candidatus Vecturitrichaceae</taxon>
        <taxon>Candidatus Vecturithrix</taxon>
    </lineage>
</organism>
<dbReference type="HOGENOM" id="CLU_3324898_0_0_0"/>
<gene>
    <name evidence="1" type="ORF">U27_01420</name>
</gene>
<dbReference type="STRING" id="1499967.U27_01420"/>
<accession>A0A081CAB4</accession>
<proteinExistence type="predicted"/>
<protein>
    <submittedName>
        <fullName evidence="1">Uncharacterized protein</fullName>
    </submittedName>
</protein>
<dbReference type="EMBL" id="DF820480">
    <property type="protein sequence ID" value="GAK61519.1"/>
    <property type="molecule type" value="Genomic_DNA"/>
</dbReference>
<sequence length="38" mass="4493">MKLYPDAPRRQIRENPNKTLEGIKTHLILLLCALIAYW</sequence>
<keyword evidence="2" id="KW-1185">Reference proteome</keyword>